<sequence length="275" mass="31055">MSNSNLDTSSKQICPRREEHHMRITSGGSISSYVSFALSFLRSNNGVPLVLHTLPTRPSAEEKGKVKVKEKVRQEADQPSKANPKPKGVLSACTSTIPKLISVVEIIKREYILELRKNQKAGGKTRNNVIQQKGIWQYTESGLCKIAPHEEESKEEALIRVLGGNSKPKMRHHPYLSITLLTRPSTELEDKGISCQYILARQKSRRKKRKLERNGDDCEEGQDEQQEEDEGMEVDSILQSQSDNVQAMTPLSQIIKRRKSPGEDRNGKKRRTEAV</sequence>
<feature type="compositionally biased region" description="Basic and acidic residues" evidence="1">
    <location>
        <begin position="60"/>
        <end position="78"/>
    </location>
</feature>
<feature type="compositionally biased region" description="Acidic residues" evidence="1">
    <location>
        <begin position="217"/>
        <end position="233"/>
    </location>
</feature>
<reference evidence="2" key="3">
    <citation type="submission" date="2024-01" db="EMBL/GenBank/DDBJ databases">
        <authorList>
            <person name="Coelho M.A."/>
            <person name="David-Palma M."/>
            <person name="Shea T."/>
            <person name="Sun S."/>
            <person name="Cuomo C.A."/>
            <person name="Heitman J."/>
        </authorList>
    </citation>
    <scope>NUCLEOTIDE SEQUENCE</scope>
    <source>
        <strain evidence="2">CBS 7841</strain>
    </source>
</reference>
<organism evidence="2 3">
    <name type="scientific">Cryptococcus depauperatus CBS 7841</name>
    <dbReference type="NCBI Taxonomy" id="1295531"/>
    <lineage>
        <taxon>Eukaryota</taxon>
        <taxon>Fungi</taxon>
        <taxon>Dikarya</taxon>
        <taxon>Basidiomycota</taxon>
        <taxon>Agaricomycotina</taxon>
        <taxon>Tremellomycetes</taxon>
        <taxon>Tremellales</taxon>
        <taxon>Cryptococcaceae</taxon>
        <taxon>Cryptococcus</taxon>
    </lineage>
</organism>
<feature type="region of interest" description="Disordered" evidence="1">
    <location>
        <begin position="60"/>
        <end position="89"/>
    </location>
</feature>
<reference evidence="2" key="1">
    <citation type="submission" date="2016-06" db="EMBL/GenBank/DDBJ databases">
        <authorList>
            <person name="Cuomo C."/>
            <person name="Litvintseva A."/>
            <person name="Heitman J."/>
            <person name="Chen Y."/>
            <person name="Sun S."/>
            <person name="Springer D."/>
            <person name="Dromer F."/>
            <person name="Young S."/>
            <person name="Zeng Q."/>
            <person name="Chapman S."/>
            <person name="Gujja S."/>
            <person name="Saif S."/>
            <person name="Birren B."/>
        </authorList>
    </citation>
    <scope>NUCLEOTIDE SEQUENCE</scope>
    <source>
        <strain evidence="2">CBS 7841</strain>
    </source>
</reference>
<dbReference type="GeneID" id="91087560"/>
<keyword evidence="3" id="KW-1185">Reference proteome</keyword>
<gene>
    <name evidence="2" type="ORF">L203_103349</name>
</gene>
<dbReference type="EMBL" id="CP143787">
    <property type="protein sequence ID" value="WVN88148.1"/>
    <property type="molecule type" value="Genomic_DNA"/>
</dbReference>
<dbReference type="VEuPathDB" id="FungiDB:L203_05382"/>
<accession>A0A1E3I1S1</accession>
<feature type="region of interest" description="Disordered" evidence="1">
    <location>
        <begin position="206"/>
        <end position="275"/>
    </location>
</feature>
<feature type="compositionally biased region" description="Basic and acidic residues" evidence="1">
    <location>
        <begin position="260"/>
        <end position="275"/>
    </location>
</feature>
<evidence type="ECO:0000256" key="1">
    <source>
        <dbReference type="SAM" id="MobiDB-lite"/>
    </source>
</evidence>
<dbReference type="AlphaFoldDB" id="A0A1E3I1S1"/>
<name>A0A1E3I1S1_9TREE</name>
<dbReference type="OrthoDB" id="2573689at2759"/>
<dbReference type="RefSeq" id="XP_066068848.1">
    <property type="nucleotide sequence ID" value="XM_066212751.1"/>
</dbReference>
<feature type="compositionally biased region" description="Polar residues" evidence="1">
    <location>
        <begin position="237"/>
        <end position="252"/>
    </location>
</feature>
<protein>
    <submittedName>
        <fullName evidence="2">Uncharacterized protein</fullName>
    </submittedName>
</protein>
<dbReference type="KEGG" id="cdep:91087560"/>
<evidence type="ECO:0000313" key="3">
    <source>
        <dbReference type="Proteomes" id="UP000094043"/>
    </source>
</evidence>
<reference evidence="2" key="2">
    <citation type="journal article" date="2022" name="Elife">
        <title>Obligate sexual reproduction of a homothallic fungus closely related to the Cryptococcus pathogenic species complex.</title>
        <authorList>
            <person name="Passer A.R."/>
            <person name="Clancey S.A."/>
            <person name="Shea T."/>
            <person name="David-Palma M."/>
            <person name="Averette A.F."/>
            <person name="Boekhout T."/>
            <person name="Porcel B.M."/>
            <person name="Nowrousian M."/>
            <person name="Cuomo C.A."/>
            <person name="Sun S."/>
            <person name="Heitman J."/>
            <person name="Coelho M.A."/>
        </authorList>
    </citation>
    <scope>NUCLEOTIDE SEQUENCE</scope>
    <source>
        <strain evidence="2">CBS 7841</strain>
    </source>
</reference>
<proteinExistence type="predicted"/>
<dbReference type="Proteomes" id="UP000094043">
    <property type="component" value="Chromosome 4"/>
</dbReference>
<evidence type="ECO:0000313" key="2">
    <source>
        <dbReference type="EMBL" id="WVN88148.1"/>
    </source>
</evidence>